<dbReference type="PANTHER" id="PTHR14969">
    <property type="entry name" value="SPHINGOSINE-1-PHOSPHATE PHOSPHOHYDROLASE"/>
    <property type="match status" value="1"/>
</dbReference>
<feature type="transmembrane region" description="Helical" evidence="1">
    <location>
        <begin position="148"/>
        <end position="166"/>
    </location>
</feature>
<dbReference type="SUPFAM" id="SSF48317">
    <property type="entry name" value="Acid phosphatase/Vanadium-dependent haloperoxidase"/>
    <property type="match status" value="1"/>
</dbReference>
<feature type="transmembrane region" description="Helical" evidence="1">
    <location>
        <begin position="32"/>
        <end position="50"/>
    </location>
</feature>
<keyword evidence="5" id="KW-1185">Reference proteome</keyword>
<dbReference type="EMBL" id="LR134377">
    <property type="protein sequence ID" value="VEH05903.1"/>
    <property type="molecule type" value="Genomic_DNA"/>
</dbReference>
<evidence type="ECO:0000313" key="6">
    <source>
        <dbReference type="Proteomes" id="UP000271380"/>
    </source>
</evidence>
<dbReference type="Proteomes" id="UP000033457">
    <property type="component" value="Chromosome"/>
</dbReference>
<reference evidence="3 5" key="1">
    <citation type="journal article" date="2015" name="Genome Announc.">
        <title>Complete Genome Sequence of Corynebacterium kutscheri DSM 20755, a Corynebacterial Type Strain with Remarkably Low G+C Content of Chromosomal DNA.</title>
        <authorList>
            <person name="Ruckert C."/>
            <person name="Albersmeier A."/>
            <person name="Winkler A."/>
            <person name="Tauch A."/>
        </authorList>
    </citation>
    <scope>NUCLEOTIDE SEQUENCE [LARGE SCALE GENOMIC DNA]</scope>
    <source>
        <strain evidence="3 5">DSM 20755</strain>
    </source>
</reference>
<dbReference type="CDD" id="cd03392">
    <property type="entry name" value="PAP2_like_2"/>
    <property type="match status" value="1"/>
</dbReference>
<dbReference type="InterPro" id="IPR000326">
    <property type="entry name" value="PAP2/HPO"/>
</dbReference>
<dbReference type="GO" id="GO:0050380">
    <property type="term" value="F:undecaprenyl-diphosphatase activity"/>
    <property type="evidence" value="ECO:0007669"/>
    <property type="project" value="UniProtKB-EC"/>
</dbReference>
<organism evidence="3 5">
    <name type="scientific">Corynebacterium kutscheri</name>
    <dbReference type="NCBI Taxonomy" id="35755"/>
    <lineage>
        <taxon>Bacteria</taxon>
        <taxon>Bacillati</taxon>
        <taxon>Actinomycetota</taxon>
        <taxon>Actinomycetes</taxon>
        <taxon>Mycobacteriales</taxon>
        <taxon>Corynebacteriaceae</taxon>
        <taxon>Corynebacterium</taxon>
    </lineage>
</organism>
<dbReference type="SMART" id="SM00014">
    <property type="entry name" value="acidPPc"/>
    <property type="match status" value="1"/>
</dbReference>
<dbReference type="STRING" id="35755.UL82_10010"/>
<dbReference type="KEGG" id="cku:UL82_10010"/>
<feature type="domain" description="Phosphatidic acid phosphatase type 2/haloperoxidase" evidence="2">
    <location>
        <begin position="61"/>
        <end position="163"/>
    </location>
</feature>
<keyword evidence="1" id="KW-0472">Membrane</keyword>
<evidence type="ECO:0000313" key="5">
    <source>
        <dbReference type="Proteomes" id="UP000033457"/>
    </source>
</evidence>
<feature type="transmembrane region" description="Helical" evidence="1">
    <location>
        <begin position="123"/>
        <end position="142"/>
    </location>
</feature>
<evidence type="ECO:0000313" key="4">
    <source>
        <dbReference type="EMBL" id="VEH05903.1"/>
    </source>
</evidence>
<dbReference type="EMBL" id="CP011312">
    <property type="protein sequence ID" value="AKE42139.1"/>
    <property type="molecule type" value="Genomic_DNA"/>
</dbReference>
<accession>A0A0F6TEK4</accession>
<name>A0A0F6TEK4_9CORY</name>
<dbReference type="PANTHER" id="PTHR14969:SF13">
    <property type="entry name" value="AT30094P"/>
    <property type="match status" value="1"/>
</dbReference>
<feature type="transmembrane region" description="Helical" evidence="1">
    <location>
        <begin position="57"/>
        <end position="80"/>
    </location>
</feature>
<feature type="transmembrane region" description="Helical" evidence="1">
    <location>
        <begin position="100"/>
        <end position="118"/>
    </location>
</feature>
<dbReference type="InterPro" id="IPR036938">
    <property type="entry name" value="PAP2/HPO_sf"/>
</dbReference>
<gene>
    <name evidence="4" type="primary">ybjG</name>
    <name evidence="4" type="ORF">NCTC949_00850</name>
    <name evidence="3" type="ORF">UL82_10010</name>
</gene>
<proteinExistence type="predicted"/>
<evidence type="ECO:0000313" key="3">
    <source>
        <dbReference type="EMBL" id="AKE42139.1"/>
    </source>
</evidence>
<keyword evidence="4" id="KW-0378">Hydrolase</keyword>
<protein>
    <submittedName>
        <fullName evidence="4">Integral membrane protein</fullName>
        <ecNumber evidence="4">3.6.1.27</ecNumber>
    </submittedName>
    <submittedName>
        <fullName evidence="3">Membrane-associated phospholipid phosphatase</fullName>
    </submittedName>
</protein>
<evidence type="ECO:0000259" key="2">
    <source>
        <dbReference type="SMART" id="SM00014"/>
    </source>
</evidence>
<keyword evidence="1" id="KW-0812">Transmembrane</keyword>
<dbReference type="AlphaFoldDB" id="A0A0F6TEK4"/>
<dbReference type="Gene3D" id="1.20.144.10">
    <property type="entry name" value="Phosphatidic acid phosphatase type 2/haloperoxidase"/>
    <property type="match status" value="2"/>
</dbReference>
<dbReference type="EC" id="3.6.1.27" evidence="4"/>
<dbReference type="Pfam" id="PF01569">
    <property type="entry name" value="PAP2"/>
    <property type="match status" value="1"/>
</dbReference>
<keyword evidence="1" id="KW-1133">Transmembrane helix</keyword>
<dbReference type="HOGENOM" id="CLU_072573_3_2_11"/>
<evidence type="ECO:0000256" key="1">
    <source>
        <dbReference type="SAM" id="Phobius"/>
    </source>
</evidence>
<reference evidence="4 6" key="2">
    <citation type="submission" date="2018-12" db="EMBL/GenBank/DDBJ databases">
        <authorList>
            <consortium name="Pathogen Informatics"/>
        </authorList>
    </citation>
    <scope>NUCLEOTIDE SEQUENCE [LARGE SCALE GENOMIC DNA]</scope>
    <source>
        <strain evidence="4 6">NCTC949</strain>
    </source>
</reference>
<sequence length="181" mass="20752">MDYAVYHFFVGHRLEVVTDFLVPLTKASAPEFLIIYSLFIAMLGMFLMAYDHNYARLNWLLLPITVITAAVVSRTLKHVIDRPRPPLAGQLIYEFNPSMPSGHTVAAFAFVGSISFIWRKWWLIFLWILAVIIAVSRLYIGVHWLSDVVVGALVGLAVSYCVFVIWQRYVCHRFLVSDSNR</sequence>
<dbReference type="Proteomes" id="UP000271380">
    <property type="component" value="Chromosome"/>
</dbReference>